<name>A0ABP0LA75_9DINO</name>
<organism evidence="2 3">
    <name type="scientific">Durusdinium trenchii</name>
    <dbReference type="NCBI Taxonomy" id="1381693"/>
    <lineage>
        <taxon>Eukaryota</taxon>
        <taxon>Sar</taxon>
        <taxon>Alveolata</taxon>
        <taxon>Dinophyceae</taxon>
        <taxon>Suessiales</taxon>
        <taxon>Symbiodiniaceae</taxon>
        <taxon>Durusdinium</taxon>
    </lineage>
</organism>
<proteinExistence type="predicted"/>
<evidence type="ECO:0000256" key="1">
    <source>
        <dbReference type="SAM" id="SignalP"/>
    </source>
</evidence>
<dbReference type="EMBL" id="CAXAMM010015335">
    <property type="protein sequence ID" value="CAK9036072.1"/>
    <property type="molecule type" value="Genomic_DNA"/>
</dbReference>
<accession>A0ABP0LA75</accession>
<dbReference type="Proteomes" id="UP001642464">
    <property type="component" value="Unassembled WGS sequence"/>
</dbReference>
<feature type="chain" id="PRO_5046570101" evidence="1">
    <location>
        <begin position="19"/>
        <end position="239"/>
    </location>
</feature>
<evidence type="ECO:0000313" key="2">
    <source>
        <dbReference type="EMBL" id="CAK9036072.1"/>
    </source>
</evidence>
<comment type="caution">
    <text evidence="2">The sequence shown here is derived from an EMBL/GenBank/DDBJ whole genome shotgun (WGS) entry which is preliminary data.</text>
</comment>
<protein>
    <submittedName>
        <fullName evidence="2">Uncharacterized protein</fullName>
    </submittedName>
</protein>
<keyword evidence="1" id="KW-0732">Signal</keyword>
<reference evidence="2 3" key="1">
    <citation type="submission" date="2024-02" db="EMBL/GenBank/DDBJ databases">
        <authorList>
            <person name="Chen Y."/>
            <person name="Shah S."/>
            <person name="Dougan E. K."/>
            <person name="Thang M."/>
            <person name="Chan C."/>
        </authorList>
    </citation>
    <scope>NUCLEOTIDE SEQUENCE [LARGE SCALE GENOMIC DNA]</scope>
</reference>
<gene>
    <name evidence="2" type="ORF">SCF082_LOCUS21569</name>
</gene>
<feature type="signal peptide" evidence="1">
    <location>
        <begin position="1"/>
        <end position="18"/>
    </location>
</feature>
<keyword evidence="3" id="KW-1185">Reference proteome</keyword>
<sequence>MTLRAAVVVSCLSWPLWAAAKLSDSVDCSSEACEQNIQQSLLQHSTLVSKDKKHQVIADPLEGVCDTVETPPQSPYADEINNNYFYAIAFTNDTLTNPYSYKWVERYNYRLRLEGREGFEGWWMESPKPASRWTYHDFSGNSTAAEALVLRDLHEVVCTHSRHCQLSQWHAEMWKGHPLLISWFCGTTLVGHEVLWGGGPSDPELIPYAWSLIKARGGGLEKFSLTAVTHGPHDLPCPW</sequence>
<evidence type="ECO:0000313" key="3">
    <source>
        <dbReference type="Proteomes" id="UP001642464"/>
    </source>
</evidence>